<proteinExistence type="inferred from homology"/>
<organism evidence="2 3">
    <name type="scientific">Melghiribacillus thermohalophilus</name>
    <dbReference type="NCBI Taxonomy" id="1324956"/>
    <lineage>
        <taxon>Bacteria</taxon>
        <taxon>Bacillati</taxon>
        <taxon>Bacillota</taxon>
        <taxon>Bacilli</taxon>
        <taxon>Bacillales</taxon>
        <taxon>Bacillaceae</taxon>
        <taxon>Melghiribacillus</taxon>
    </lineage>
</organism>
<keyword evidence="1" id="KW-0808">Transferase</keyword>
<dbReference type="Gene3D" id="3.30.200.20">
    <property type="entry name" value="Phosphorylase Kinase, domain 1"/>
    <property type="match status" value="1"/>
</dbReference>
<dbReference type="SUPFAM" id="SSF56112">
    <property type="entry name" value="Protein kinase-like (PK-like)"/>
    <property type="match status" value="1"/>
</dbReference>
<dbReference type="AlphaFoldDB" id="A0A4R3NA60"/>
<dbReference type="Gene3D" id="3.90.1200.10">
    <property type="match status" value="1"/>
</dbReference>
<dbReference type="EMBL" id="SMAN01000002">
    <property type="protein sequence ID" value="TCT26322.1"/>
    <property type="molecule type" value="Genomic_DNA"/>
</dbReference>
<keyword evidence="3" id="KW-1185">Reference proteome</keyword>
<protein>
    <submittedName>
        <fullName evidence="2">Fructosamine-3-kinase</fullName>
    </submittedName>
</protein>
<dbReference type="GO" id="GO:0016301">
    <property type="term" value="F:kinase activity"/>
    <property type="evidence" value="ECO:0007669"/>
    <property type="project" value="UniProtKB-UniRule"/>
</dbReference>
<dbReference type="Proteomes" id="UP000294650">
    <property type="component" value="Unassembled WGS sequence"/>
</dbReference>
<reference evidence="2 3" key="1">
    <citation type="submission" date="2019-03" db="EMBL/GenBank/DDBJ databases">
        <title>Genomic Encyclopedia of Type Strains, Phase IV (KMG-IV): sequencing the most valuable type-strain genomes for metagenomic binning, comparative biology and taxonomic classification.</title>
        <authorList>
            <person name="Goeker M."/>
        </authorList>
    </citation>
    <scope>NUCLEOTIDE SEQUENCE [LARGE SCALE GENOMIC DNA]</scope>
    <source>
        <strain evidence="2 3">DSM 25894</strain>
    </source>
</reference>
<dbReference type="PANTHER" id="PTHR12149">
    <property type="entry name" value="FRUCTOSAMINE 3 KINASE-RELATED PROTEIN"/>
    <property type="match status" value="1"/>
</dbReference>
<keyword evidence="1 2" id="KW-0418">Kinase</keyword>
<evidence type="ECO:0000256" key="1">
    <source>
        <dbReference type="PIRNR" id="PIRNR006221"/>
    </source>
</evidence>
<accession>A0A4R3NA60</accession>
<name>A0A4R3NA60_9BACI</name>
<dbReference type="PIRSF" id="PIRSF006221">
    <property type="entry name" value="Ketosamine-3-kinase"/>
    <property type="match status" value="1"/>
</dbReference>
<dbReference type="InterPro" id="IPR016477">
    <property type="entry name" value="Fructo-/Ketosamine-3-kinase"/>
</dbReference>
<comment type="similarity">
    <text evidence="1">Belongs to the fructosamine kinase family.</text>
</comment>
<evidence type="ECO:0000313" key="2">
    <source>
        <dbReference type="EMBL" id="TCT26322.1"/>
    </source>
</evidence>
<comment type="caution">
    <text evidence="2">The sequence shown here is derived from an EMBL/GenBank/DDBJ whole genome shotgun (WGS) entry which is preliminary data.</text>
</comment>
<sequence length="290" mass="33723">MMLNELIHLLKEHQFNQPIDDVQSVSGGSINKAYYVRANDGEYFVKINKGIPSHFFRVEAKGLKEIESTRTIQVPHVHYYNEPTDEETGILILDWVEGSKTPYTDEKLGQNLAQMHKTGQISFGYEEDTFIGVLPQPNGWYDSWISYYRERRLYPQYQLALEQGRMTGKRKIQMEKLLDQLDRWIPEPARPSLLHGDLWGGNWVVGSGGTPYLIDPSILYGDHVFEISFTELFGGFSQTFYRAYEEIYPLPDYYEDVKPLYQLYYLLVHLNLFGEGYGGSIDRILSRYIS</sequence>
<evidence type="ECO:0000313" key="3">
    <source>
        <dbReference type="Proteomes" id="UP000294650"/>
    </source>
</evidence>
<gene>
    <name evidence="2" type="ORF">EDD68_10223</name>
</gene>
<dbReference type="Pfam" id="PF03881">
    <property type="entry name" value="Fructosamin_kin"/>
    <property type="match status" value="1"/>
</dbReference>
<dbReference type="PANTHER" id="PTHR12149:SF8">
    <property type="entry name" value="PROTEIN-RIBULOSAMINE 3-KINASE"/>
    <property type="match status" value="1"/>
</dbReference>
<dbReference type="InterPro" id="IPR011009">
    <property type="entry name" value="Kinase-like_dom_sf"/>
</dbReference>